<reference evidence="8" key="1">
    <citation type="submission" date="2024-10" db="EMBL/GenBank/DDBJ databases">
        <authorList>
            <person name="Ryan C."/>
        </authorList>
    </citation>
    <scope>NUCLEOTIDE SEQUENCE [LARGE SCALE GENOMIC DNA]</scope>
</reference>
<dbReference type="SUPFAM" id="SSF52540">
    <property type="entry name" value="P-loop containing nucleoside triphosphate hydrolases"/>
    <property type="match status" value="1"/>
</dbReference>
<protein>
    <submittedName>
        <fullName evidence="8">Uncharacterized protein</fullName>
    </submittedName>
</protein>
<dbReference type="Pfam" id="PF18052">
    <property type="entry name" value="Rx_N"/>
    <property type="match status" value="1"/>
</dbReference>
<dbReference type="Pfam" id="PF00931">
    <property type="entry name" value="NB-ARC"/>
    <property type="match status" value="1"/>
</dbReference>
<evidence type="ECO:0000256" key="5">
    <source>
        <dbReference type="ARBA" id="ARBA00022821"/>
    </source>
</evidence>
<dbReference type="EMBL" id="OZ075134">
    <property type="protein sequence ID" value="CAL4993099.1"/>
    <property type="molecule type" value="Genomic_DNA"/>
</dbReference>
<feature type="domain" description="NB-ARC" evidence="6">
    <location>
        <begin position="171"/>
        <end position="275"/>
    </location>
</feature>
<evidence type="ECO:0000256" key="2">
    <source>
        <dbReference type="ARBA" id="ARBA00022614"/>
    </source>
</evidence>
<keyword evidence="4" id="KW-0547">Nucleotide-binding</keyword>
<accession>A0ABC9B2W2</accession>
<evidence type="ECO:0000313" key="8">
    <source>
        <dbReference type="EMBL" id="CAL4993099.1"/>
    </source>
</evidence>
<dbReference type="AlphaFoldDB" id="A0ABC9B2W2"/>
<dbReference type="GO" id="GO:0006952">
    <property type="term" value="P:defense response"/>
    <property type="evidence" value="ECO:0007669"/>
    <property type="project" value="UniProtKB-KW"/>
</dbReference>
<dbReference type="InterPro" id="IPR027417">
    <property type="entry name" value="P-loop_NTPase"/>
</dbReference>
<evidence type="ECO:0000256" key="3">
    <source>
        <dbReference type="ARBA" id="ARBA00022737"/>
    </source>
</evidence>
<proteinExistence type="inferred from homology"/>
<comment type="similarity">
    <text evidence="1">Belongs to the disease resistance NB-LRR family.</text>
</comment>
<evidence type="ECO:0000259" key="6">
    <source>
        <dbReference type="Pfam" id="PF00931"/>
    </source>
</evidence>
<dbReference type="Proteomes" id="UP001497457">
    <property type="component" value="Chromosome 24b"/>
</dbReference>
<evidence type="ECO:0000313" key="9">
    <source>
        <dbReference type="Proteomes" id="UP001497457"/>
    </source>
</evidence>
<dbReference type="GO" id="GO:0000166">
    <property type="term" value="F:nucleotide binding"/>
    <property type="evidence" value="ECO:0007669"/>
    <property type="project" value="UniProtKB-KW"/>
</dbReference>
<keyword evidence="2" id="KW-0433">Leucine-rich repeat</keyword>
<dbReference type="Gene3D" id="3.40.50.300">
    <property type="entry name" value="P-loop containing nucleotide triphosphate hydrolases"/>
    <property type="match status" value="1"/>
</dbReference>
<gene>
    <name evidence="8" type="ORF">URODEC1_LOCUS61409</name>
</gene>
<dbReference type="PANTHER" id="PTHR19338">
    <property type="entry name" value="TRANSLOCASE OF INNER MITOCHONDRIAL MEMBRANE 13 HOMOLOG"/>
    <property type="match status" value="1"/>
</dbReference>
<feature type="domain" description="Disease resistance N-terminal" evidence="7">
    <location>
        <begin position="7"/>
        <end position="93"/>
    </location>
</feature>
<dbReference type="InterPro" id="IPR041118">
    <property type="entry name" value="Rx_N"/>
</dbReference>
<organism evidence="8 9">
    <name type="scientific">Urochloa decumbens</name>
    <dbReference type="NCBI Taxonomy" id="240449"/>
    <lineage>
        <taxon>Eukaryota</taxon>
        <taxon>Viridiplantae</taxon>
        <taxon>Streptophyta</taxon>
        <taxon>Embryophyta</taxon>
        <taxon>Tracheophyta</taxon>
        <taxon>Spermatophyta</taxon>
        <taxon>Magnoliopsida</taxon>
        <taxon>Liliopsida</taxon>
        <taxon>Poales</taxon>
        <taxon>Poaceae</taxon>
        <taxon>PACMAD clade</taxon>
        <taxon>Panicoideae</taxon>
        <taxon>Panicodae</taxon>
        <taxon>Paniceae</taxon>
        <taxon>Melinidinae</taxon>
        <taxon>Urochloa</taxon>
    </lineage>
</organism>
<evidence type="ECO:0000256" key="1">
    <source>
        <dbReference type="ARBA" id="ARBA00008894"/>
    </source>
</evidence>
<dbReference type="InterPro" id="IPR038005">
    <property type="entry name" value="RX-like_CC"/>
</dbReference>
<name>A0ABC9B2W2_9POAL</name>
<keyword evidence="5" id="KW-0611">Plant defense</keyword>
<sequence length="275" mass="31331">MEFATGALGTLITKLGKLLKDEYDLQKSVKGRIKFLTTELESMHAALEKVSSVPSGQLDKNTRLWARDIRELSYDIEDSIDEFLVRVEGTKLAKPHNIKVLVDRTLNSLYNIKRRHKMATSIKDFECLVKEVKERHDRYNVNNIVASSAVTPVDPRLHSLYKKVTELVGIEKTSNELINMLNNGDDKSKKYLKIVSVVGVGGLGKTTLAKAVYDKLKVEFGCYAFVSVGQYPDVKKVLKDILLELNKEKYKDVHNLITDEKQLIDLIFEFLDKKR</sequence>
<keyword evidence="9" id="KW-1185">Reference proteome</keyword>
<dbReference type="InterPro" id="IPR002182">
    <property type="entry name" value="NB-ARC"/>
</dbReference>
<evidence type="ECO:0000256" key="4">
    <source>
        <dbReference type="ARBA" id="ARBA00022741"/>
    </source>
</evidence>
<dbReference type="PANTHER" id="PTHR19338:SF69">
    <property type="entry name" value="OS07G0294100 PROTEIN"/>
    <property type="match status" value="1"/>
</dbReference>
<evidence type="ECO:0000259" key="7">
    <source>
        <dbReference type="Pfam" id="PF18052"/>
    </source>
</evidence>
<dbReference type="CDD" id="cd14798">
    <property type="entry name" value="RX-CC_like"/>
    <property type="match status" value="1"/>
</dbReference>
<dbReference type="Gene3D" id="1.20.5.4130">
    <property type="match status" value="1"/>
</dbReference>
<keyword evidence="3" id="KW-0677">Repeat</keyword>